<dbReference type="EMBL" id="CAJNBJ010000017">
    <property type="protein sequence ID" value="CAE6778353.1"/>
    <property type="molecule type" value="Genomic_DNA"/>
</dbReference>
<dbReference type="Proteomes" id="UP000675880">
    <property type="component" value="Unassembled WGS sequence"/>
</dbReference>
<sequence>MRFDFRPILLVLSELILNLEYYYRLNAIFSFETSQKLILVC</sequence>
<gene>
    <name evidence="1" type="ORF">NSPZN2_40630</name>
</gene>
<proteinExistence type="predicted"/>
<comment type="caution">
    <text evidence="1">The sequence shown here is derived from an EMBL/GenBank/DDBJ whole genome shotgun (WGS) entry which is preliminary data.</text>
</comment>
<organism evidence="1 2">
    <name type="scientific">Nitrospira defluvii</name>
    <dbReference type="NCBI Taxonomy" id="330214"/>
    <lineage>
        <taxon>Bacteria</taxon>
        <taxon>Pseudomonadati</taxon>
        <taxon>Nitrospirota</taxon>
        <taxon>Nitrospiria</taxon>
        <taxon>Nitrospirales</taxon>
        <taxon>Nitrospiraceae</taxon>
        <taxon>Nitrospira</taxon>
    </lineage>
</organism>
<accession>A0ABM8RYH8</accession>
<name>A0ABM8RYH8_9BACT</name>
<evidence type="ECO:0000313" key="2">
    <source>
        <dbReference type="Proteomes" id="UP000675880"/>
    </source>
</evidence>
<protein>
    <submittedName>
        <fullName evidence="1">Uncharacterized protein</fullName>
    </submittedName>
</protein>
<evidence type="ECO:0000313" key="1">
    <source>
        <dbReference type="EMBL" id="CAE6778353.1"/>
    </source>
</evidence>
<reference evidence="1 2" key="1">
    <citation type="submission" date="2021-02" db="EMBL/GenBank/DDBJ databases">
        <authorList>
            <person name="Han P."/>
        </authorList>
    </citation>
    <scope>NUCLEOTIDE SEQUENCE [LARGE SCALE GENOMIC DNA]</scope>
    <source>
        <strain evidence="1">Candidatus Nitrospira sp. ZN2</strain>
    </source>
</reference>
<keyword evidence="2" id="KW-1185">Reference proteome</keyword>